<evidence type="ECO:0000256" key="1">
    <source>
        <dbReference type="ARBA" id="ARBA00009390"/>
    </source>
</evidence>
<dbReference type="FunFam" id="2.20.25.10:FF:000011">
    <property type="entry name" value="peptide-N(4)-(N-acetyl-beta- glucosaminyl)asparagine amidase"/>
    <property type="match status" value="1"/>
</dbReference>
<evidence type="ECO:0000256" key="4">
    <source>
        <dbReference type="SAM" id="MobiDB-lite"/>
    </source>
</evidence>
<feature type="region of interest" description="Disordered" evidence="4">
    <location>
        <begin position="1"/>
        <end position="23"/>
    </location>
</feature>
<feature type="non-terminal residue" evidence="5">
    <location>
        <position position="236"/>
    </location>
</feature>
<dbReference type="GO" id="GO:0006516">
    <property type="term" value="P:glycoprotein catabolic process"/>
    <property type="evidence" value="ECO:0007669"/>
    <property type="project" value="TreeGrafter"/>
</dbReference>
<dbReference type="GO" id="GO:0000224">
    <property type="term" value="F:peptide-N4-(N-acetyl-beta-glucosaminyl)asparagine amidase activity"/>
    <property type="evidence" value="ECO:0007669"/>
    <property type="project" value="TreeGrafter"/>
</dbReference>
<comment type="caution">
    <text evidence="5">The sequence shown here is derived from an EMBL/GenBank/DDBJ whole genome shotgun (WGS) entry which is preliminary data.</text>
</comment>
<proteinExistence type="inferred from homology"/>
<gene>
    <name evidence="5" type="ORF">KCU98_g22063</name>
</gene>
<dbReference type="GO" id="GO:0005634">
    <property type="term" value="C:nucleus"/>
    <property type="evidence" value="ECO:0007669"/>
    <property type="project" value="TreeGrafter"/>
</dbReference>
<keyword evidence="6" id="KW-1185">Reference proteome</keyword>
<dbReference type="GO" id="GO:0005829">
    <property type="term" value="C:cytosol"/>
    <property type="evidence" value="ECO:0007669"/>
    <property type="project" value="TreeGrafter"/>
</dbReference>
<reference evidence="5" key="2">
    <citation type="submission" date="2021-08" db="EMBL/GenBank/DDBJ databases">
        <authorList>
            <person name="Gostincar C."/>
            <person name="Sun X."/>
            <person name="Song Z."/>
            <person name="Gunde-Cimerman N."/>
        </authorList>
    </citation>
    <scope>NUCLEOTIDE SEQUENCE</scope>
    <source>
        <strain evidence="5">EXF-9298</strain>
    </source>
</reference>
<organism evidence="5 6">
    <name type="scientific">Aureobasidium melanogenum</name>
    <name type="common">Aureobasidium pullulans var. melanogenum</name>
    <dbReference type="NCBI Taxonomy" id="46634"/>
    <lineage>
        <taxon>Eukaryota</taxon>
        <taxon>Fungi</taxon>
        <taxon>Dikarya</taxon>
        <taxon>Ascomycota</taxon>
        <taxon>Pezizomycotina</taxon>
        <taxon>Dothideomycetes</taxon>
        <taxon>Dothideomycetidae</taxon>
        <taxon>Dothideales</taxon>
        <taxon>Saccotheciaceae</taxon>
        <taxon>Aureobasidium</taxon>
    </lineage>
</organism>
<feature type="compositionally biased region" description="Polar residues" evidence="4">
    <location>
        <begin position="36"/>
        <end position="46"/>
    </location>
</feature>
<dbReference type="PANTHER" id="PTHR12143">
    <property type="entry name" value="PEPTIDE N-GLYCANASE PNGASE -RELATED"/>
    <property type="match status" value="1"/>
</dbReference>
<sequence length="236" mass="26758">MASRTPNSRGRRPAVPEGLNETWAKDLTDQFRRTLSTKRMNALTRNTTQQQQQSPNAPPSYSSLRNIPLVATAPSDRNSLRFRSMLLSLSNTPCRWENPGLLDEALRSIPLERIYDQAQEESDLFLAEAASLGPNTKPAWGYQDCVVRALMKWFKRHFFQWINNPKCGACHAPTIAVGMAAPLPDEQARGANRVEIYQCSNAQCQAHERFPRYSDAFVLLQTRRGRVGEWANCFSM</sequence>
<evidence type="ECO:0000313" key="6">
    <source>
        <dbReference type="Proteomes" id="UP000729357"/>
    </source>
</evidence>
<reference evidence="5" key="1">
    <citation type="journal article" date="2021" name="J Fungi (Basel)">
        <title>Virulence traits and population genomics of the black yeast Aureobasidium melanogenum.</title>
        <authorList>
            <person name="Cernosa A."/>
            <person name="Sun X."/>
            <person name="Gostincar C."/>
            <person name="Fang C."/>
            <person name="Gunde-Cimerman N."/>
            <person name="Song Z."/>
        </authorList>
    </citation>
    <scope>NUCLEOTIDE SEQUENCE</scope>
    <source>
        <strain evidence="5">EXF-9298</strain>
    </source>
</reference>
<dbReference type="EMBL" id="JAHFXS010008198">
    <property type="protein sequence ID" value="KAG9921945.1"/>
    <property type="molecule type" value="Genomic_DNA"/>
</dbReference>
<comment type="similarity">
    <text evidence="1">Belongs to the transglutaminase-like superfamily. PNGase family.</text>
</comment>
<dbReference type="InterPro" id="IPR038765">
    <property type="entry name" value="Papain-like_cys_pep_sf"/>
</dbReference>
<name>A0A9P8JHC4_AURME</name>
<evidence type="ECO:0000256" key="2">
    <source>
        <dbReference type="ARBA" id="ARBA00022723"/>
    </source>
</evidence>
<dbReference type="GO" id="GO:0046872">
    <property type="term" value="F:metal ion binding"/>
    <property type="evidence" value="ECO:0007669"/>
    <property type="project" value="UniProtKB-KW"/>
</dbReference>
<evidence type="ECO:0000313" key="5">
    <source>
        <dbReference type="EMBL" id="KAG9921945.1"/>
    </source>
</evidence>
<accession>A0A9P8JHC4</accession>
<dbReference type="SUPFAM" id="SSF54001">
    <property type="entry name" value="Cysteine proteinases"/>
    <property type="match status" value="1"/>
</dbReference>
<keyword evidence="3" id="KW-0862">Zinc</keyword>
<keyword evidence="2" id="KW-0479">Metal-binding</keyword>
<dbReference type="Proteomes" id="UP000729357">
    <property type="component" value="Unassembled WGS sequence"/>
</dbReference>
<dbReference type="AlphaFoldDB" id="A0A9P8JHC4"/>
<dbReference type="PANTHER" id="PTHR12143:SF19">
    <property type="entry name" value="PEPTIDE-N(4)-(N-ACETYL-BETA-GLUCOSAMINYL)ASPARAGINE AMIDASE"/>
    <property type="match status" value="1"/>
</dbReference>
<dbReference type="Gene3D" id="2.20.25.10">
    <property type="match status" value="1"/>
</dbReference>
<protein>
    <submittedName>
        <fullName evidence="5">Uncharacterized protein</fullName>
    </submittedName>
</protein>
<feature type="region of interest" description="Disordered" evidence="4">
    <location>
        <begin position="36"/>
        <end position="64"/>
    </location>
</feature>
<evidence type="ECO:0000256" key="3">
    <source>
        <dbReference type="ARBA" id="ARBA00022833"/>
    </source>
</evidence>
<dbReference type="InterPro" id="IPR050883">
    <property type="entry name" value="PNGase"/>
</dbReference>
<dbReference type="Gene3D" id="1.10.1740.90">
    <property type="match status" value="1"/>
</dbReference>